<evidence type="ECO:0000256" key="1">
    <source>
        <dbReference type="SAM" id="SignalP"/>
    </source>
</evidence>
<dbReference type="AlphaFoldDB" id="A0AAD5MAP1"/>
<organism evidence="2 3">
    <name type="scientific">Pythium insidiosum</name>
    <name type="common">Pythiosis disease agent</name>
    <dbReference type="NCBI Taxonomy" id="114742"/>
    <lineage>
        <taxon>Eukaryota</taxon>
        <taxon>Sar</taxon>
        <taxon>Stramenopiles</taxon>
        <taxon>Oomycota</taxon>
        <taxon>Peronosporomycetes</taxon>
        <taxon>Pythiales</taxon>
        <taxon>Pythiaceae</taxon>
        <taxon>Pythium</taxon>
    </lineage>
</organism>
<keyword evidence="1" id="KW-0732">Signal</keyword>
<dbReference type="Proteomes" id="UP001209570">
    <property type="component" value="Unassembled WGS sequence"/>
</dbReference>
<evidence type="ECO:0000313" key="2">
    <source>
        <dbReference type="EMBL" id="KAJ0408236.1"/>
    </source>
</evidence>
<reference evidence="2" key="1">
    <citation type="submission" date="2021-12" db="EMBL/GenBank/DDBJ databases">
        <title>Prjna785345.</title>
        <authorList>
            <person name="Rujirawat T."/>
            <person name="Krajaejun T."/>
        </authorList>
    </citation>
    <scope>NUCLEOTIDE SEQUENCE</scope>
    <source>
        <strain evidence="2">Pi057C3</strain>
    </source>
</reference>
<protein>
    <submittedName>
        <fullName evidence="2">Uncharacterized protein</fullName>
    </submittedName>
</protein>
<feature type="signal peptide" evidence="1">
    <location>
        <begin position="1"/>
        <end position="17"/>
    </location>
</feature>
<sequence length="154" mass="16667">MKVFATAVLALFALAAADQANTTEPVCTPDFCGPTEDCVLKQVQCIRAPCPPIRTCVPKQDVCKGYSCPDSQECVPKQVQCIRAPCPPLPSCVPQKPSPSCTKKCGPNQRCFFYESRQYCADVCTPKVCGPDKTCELQRVQCFAAPCPPIAVCK</sequence>
<keyword evidence="3" id="KW-1185">Reference proteome</keyword>
<evidence type="ECO:0000313" key="3">
    <source>
        <dbReference type="Proteomes" id="UP001209570"/>
    </source>
</evidence>
<proteinExistence type="predicted"/>
<accession>A0AAD5MAP1</accession>
<feature type="chain" id="PRO_5042092036" evidence="1">
    <location>
        <begin position="18"/>
        <end position="154"/>
    </location>
</feature>
<dbReference type="EMBL" id="JAKCXM010000013">
    <property type="protein sequence ID" value="KAJ0408236.1"/>
    <property type="molecule type" value="Genomic_DNA"/>
</dbReference>
<comment type="caution">
    <text evidence="2">The sequence shown here is derived from an EMBL/GenBank/DDBJ whole genome shotgun (WGS) entry which is preliminary data.</text>
</comment>
<name>A0AAD5MAP1_PYTIN</name>
<gene>
    <name evidence="2" type="ORF">P43SY_004394</name>
</gene>